<protein>
    <recommendedName>
        <fullName evidence="3">Cthe-2314-like HEPN domain-containing protein</fullName>
    </recommendedName>
</protein>
<organism evidence="1 2">
    <name type="scientific">Cohnella yongneupensis</name>
    <dbReference type="NCBI Taxonomy" id="425006"/>
    <lineage>
        <taxon>Bacteria</taxon>
        <taxon>Bacillati</taxon>
        <taxon>Bacillota</taxon>
        <taxon>Bacilli</taxon>
        <taxon>Bacillales</taxon>
        <taxon>Paenibacillaceae</taxon>
        <taxon>Cohnella</taxon>
    </lineage>
</organism>
<sequence length="247" mass="29404">MRLGIEFIEKTEYETIHISRSYLKGIHENVPNIIDTTFKLAYFTGDLGNVETPEGTFLSICKITYMQAPYTFWALYNLYEKGYYLEAINLYRHLIEAFIQLRYFYKYPSKLEEHIKQTKRINFSAMFNEFSAGYYKRYYSNQLSEAAHGFIFKHMHRVDLDPSGKRRTVMGSQFDVDRATYVINNTIPLLFGFINWFPKFFNNNNLDDETKCRITESISWLEIAMASHKRANTGSMKWYEHMDKFIQ</sequence>
<evidence type="ECO:0000313" key="2">
    <source>
        <dbReference type="Proteomes" id="UP001596108"/>
    </source>
</evidence>
<accession>A0ABW0QYC7</accession>
<dbReference type="Proteomes" id="UP001596108">
    <property type="component" value="Unassembled WGS sequence"/>
</dbReference>
<dbReference type="EMBL" id="JBHSNC010000029">
    <property type="protein sequence ID" value="MFC5529791.1"/>
    <property type="molecule type" value="Genomic_DNA"/>
</dbReference>
<dbReference type="RefSeq" id="WP_378111712.1">
    <property type="nucleotide sequence ID" value="NZ_JBHSNC010000029.1"/>
</dbReference>
<evidence type="ECO:0008006" key="3">
    <source>
        <dbReference type="Google" id="ProtNLM"/>
    </source>
</evidence>
<evidence type="ECO:0000313" key="1">
    <source>
        <dbReference type="EMBL" id="MFC5529791.1"/>
    </source>
</evidence>
<proteinExistence type="predicted"/>
<name>A0ABW0QYC7_9BACL</name>
<keyword evidence="2" id="KW-1185">Reference proteome</keyword>
<gene>
    <name evidence="1" type="ORF">ACFPQ4_10080</name>
</gene>
<reference evidence="2" key="1">
    <citation type="journal article" date="2019" name="Int. J. Syst. Evol. Microbiol.">
        <title>The Global Catalogue of Microorganisms (GCM) 10K type strain sequencing project: providing services to taxonomists for standard genome sequencing and annotation.</title>
        <authorList>
            <consortium name="The Broad Institute Genomics Platform"/>
            <consortium name="The Broad Institute Genome Sequencing Center for Infectious Disease"/>
            <person name="Wu L."/>
            <person name="Ma J."/>
        </authorList>
    </citation>
    <scope>NUCLEOTIDE SEQUENCE [LARGE SCALE GENOMIC DNA]</scope>
    <source>
        <strain evidence="2">CGMCC 1.18578</strain>
    </source>
</reference>
<comment type="caution">
    <text evidence="1">The sequence shown here is derived from an EMBL/GenBank/DDBJ whole genome shotgun (WGS) entry which is preliminary data.</text>
</comment>